<dbReference type="Gene3D" id="3.40.50.720">
    <property type="entry name" value="NAD(P)-binding Rossmann-like Domain"/>
    <property type="match status" value="3"/>
</dbReference>
<name>A0A498JE96_MALDO</name>
<dbReference type="GO" id="GO:0006694">
    <property type="term" value="P:steroid biosynthetic process"/>
    <property type="evidence" value="ECO:0007669"/>
    <property type="project" value="InterPro"/>
</dbReference>
<keyword evidence="2 3" id="KW-0560">Oxidoreductase</keyword>
<comment type="caution">
    <text evidence="5">The sequence shown here is derived from an EMBL/GenBank/DDBJ whole genome shotgun (WGS) entry which is preliminary data.</text>
</comment>
<dbReference type="PANTHER" id="PTHR10366:SF852">
    <property type="entry name" value="CINNAMOYL-COA REDUCTASE CAD2"/>
    <property type="match status" value="1"/>
</dbReference>
<accession>A0A498JE96</accession>
<dbReference type="PANTHER" id="PTHR10366">
    <property type="entry name" value="NAD DEPENDENT EPIMERASE/DEHYDRATASE"/>
    <property type="match status" value="1"/>
</dbReference>
<comment type="similarity">
    <text evidence="3">Belongs to the 3-beta-HSD family.</text>
</comment>
<keyword evidence="1" id="KW-0521">NADP</keyword>
<dbReference type="InterPro" id="IPR002225">
    <property type="entry name" value="3Beta_OHSteriod_DH/Estase"/>
</dbReference>
<evidence type="ECO:0000256" key="2">
    <source>
        <dbReference type="ARBA" id="ARBA00023002"/>
    </source>
</evidence>
<feature type="domain" description="3-beta hydroxysteroid dehydrogenase/isomerase" evidence="4">
    <location>
        <begin position="251"/>
        <end position="342"/>
    </location>
</feature>
<dbReference type="Proteomes" id="UP000290289">
    <property type="component" value="Chromosome 7"/>
</dbReference>
<dbReference type="AlphaFoldDB" id="A0A498JE96"/>
<evidence type="ECO:0000256" key="3">
    <source>
        <dbReference type="RuleBase" id="RU004475"/>
    </source>
</evidence>
<reference evidence="5 6" key="1">
    <citation type="submission" date="2018-10" db="EMBL/GenBank/DDBJ databases">
        <title>A high-quality apple genome assembly.</title>
        <authorList>
            <person name="Hu J."/>
        </authorList>
    </citation>
    <scope>NUCLEOTIDE SEQUENCE [LARGE SCALE GENOMIC DNA]</scope>
    <source>
        <strain evidence="6">cv. HFTH1</strain>
        <tissue evidence="5">Young leaf</tissue>
    </source>
</reference>
<gene>
    <name evidence="5" type="ORF">DVH24_016085</name>
</gene>
<evidence type="ECO:0000313" key="5">
    <source>
        <dbReference type="EMBL" id="RXH94018.1"/>
    </source>
</evidence>
<dbReference type="STRING" id="3750.A0A498JE96"/>
<dbReference type="Pfam" id="PF01073">
    <property type="entry name" value="3Beta_HSD"/>
    <property type="match status" value="1"/>
</dbReference>
<protein>
    <recommendedName>
        <fullName evidence="4">3-beta hydroxysteroid dehydrogenase/isomerase domain-containing protein</fullName>
    </recommendedName>
</protein>
<dbReference type="InterPro" id="IPR050425">
    <property type="entry name" value="NAD(P)_dehydrat-like"/>
</dbReference>
<dbReference type="GO" id="GO:0016616">
    <property type="term" value="F:oxidoreductase activity, acting on the CH-OH group of donors, NAD or NADP as acceptor"/>
    <property type="evidence" value="ECO:0007669"/>
    <property type="project" value="InterPro"/>
</dbReference>
<keyword evidence="6" id="KW-1185">Reference proteome</keyword>
<evidence type="ECO:0000313" key="6">
    <source>
        <dbReference type="Proteomes" id="UP000290289"/>
    </source>
</evidence>
<dbReference type="SUPFAM" id="SSF51735">
    <property type="entry name" value="NAD(P)-binding Rossmann-fold domains"/>
    <property type="match status" value="2"/>
</dbReference>
<organism evidence="5 6">
    <name type="scientific">Malus domestica</name>
    <name type="common">Apple</name>
    <name type="synonym">Pyrus malus</name>
    <dbReference type="NCBI Taxonomy" id="3750"/>
    <lineage>
        <taxon>Eukaryota</taxon>
        <taxon>Viridiplantae</taxon>
        <taxon>Streptophyta</taxon>
        <taxon>Embryophyta</taxon>
        <taxon>Tracheophyta</taxon>
        <taxon>Spermatophyta</taxon>
        <taxon>Magnoliopsida</taxon>
        <taxon>eudicotyledons</taxon>
        <taxon>Gunneridae</taxon>
        <taxon>Pentapetalae</taxon>
        <taxon>rosids</taxon>
        <taxon>fabids</taxon>
        <taxon>Rosales</taxon>
        <taxon>Rosaceae</taxon>
        <taxon>Amygdaloideae</taxon>
        <taxon>Maleae</taxon>
        <taxon>Malus</taxon>
    </lineage>
</organism>
<evidence type="ECO:0000259" key="4">
    <source>
        <dbReference type="Pfam" id="PF01073"/>
    </source>
</evidence>
<proteinExistence type="inferred from homology"/>
<dbReference type="EMBL" id="RDQH01000333">
    <property type="protein sequence ID" value="RXH94018.1"/>
    <property type="molecule type" value="Genomic_DNA"/>
</dbReference>
<evidence type="ECO:0000256" key="1">
    <source>
        <dbReference type="ARBA" id="ARBA00022857"/>
    </source>
</evidence>
<dbReference type="InterPro" id="IPR036291">
    <property type="entry name" value="NAD(P)-bd_dom_sf"/>
</dbReference>
<sequence length="351" mass="38566">MSTGETRTVCVTGASGNIASWLVKLLLQKGYTVKATVRDTKIIEPAVKGTLNVLKSCAKFSAVKRVVLTSSMASVRMSGKLLTSDVVLDETCYSDPLFCEKTRVNIRFTQDKAIHDDELQIHKNFLLHLFSNGFVIGPPLQPTLNVSVEFLLNIMSGIEIPFINYTFVDVRDVASAHIQAFEVPSASGRYCLVGQVADRLDTLKILRELYPTLSLPELGNPSDSKFQVSREKAKVFLVQLIVLFMYATDDPKKTEHLLSLDGAKDRLHLFKADLLEEGSFDAAVDGCEGVFHTASPVLFSATDPQAELVNTAVNGTLDVLKPCVKFPTVKRGVMTSSWATVMVSERKTSDL</sequence>